<protein>
    <submittedName>
        <fullName evidence="1">Uncharacterized protein</fullName>
    </submittedName>
</protein>
<reference evidence="1" key="1">
    <citation type="journal article" date="2021" name="Open Biol.">
        <title>Shared evolutionary footprints suggest mitochondrial oxidative damage underlies multiple complex I losses in fungi.</title>
        <authorList>
            <person name="Schikora-Tamarit M.A."/>
            <person name="Marcet-Houben M."/>
            <person name="Nosek J."/>
            <person name="Gabaldon T."/>
        </authorList>
    </citation>
    <scope>NUCLEOTIDE SEQUENCE</scope>
    <source>
        <strain evidence="1">CBS6341</strain>
    </source>
</reference>
<comment type="caution">
    <text evidence="1">The sequence shown here is derived from an EMBL/GenBank/DDBJ whole genome shotgun (WGS) entry which is preliminary data.</text>
</comment>
<proteinExistence type="predicted"/>
<organism evidence="1 2">
    <name type="scientific">Wickerhamomyces mucosus</name>
    <dbReference type="NCBI Taxonomy" id="1378264"/>
    <lineage>
        <taxon>Eukaryota</taxon>
        <taxon>Fungi</taxon>
        <taxon>Dikarya</taxon>
        <taxon>Ascomycota</taxon>
        <taxon>Saccharomycotina</taxon>
        <taxon>Saccharomycetes</taxon>
        <taxon>Phaffomycetales</taxon>
        <taxon>Wickerhamomycetaceae</taxon>
        <taxon>Wickerhamomyces</taxon>
    </lineage>
</organism>
<evidence type="ECO:0000313" key="1">
    <source>
        <dbReference type="EMBL" id="KAH3679414.1"/>
    </source>
</evidence>
<keyword evidence="2" id="KW-1185">Reference proteome</keyword>
<gene>
    <name evidence="1" type="ORF">WICMUC_001034</name>
</gene>
<evidence type="ECO:0000313" key="2">
    <source>
        <dbReference type="Proteomes" id="UP000769528"/>
    </source>
</evidence>
<dbReference type="AlphaFoldDB" id="A0A9P8THW1"/>
<accession>A0A9P8THW1</accession>
<reference evidence="1" key="2">
    <citation type="submission" date="2021-01" db="EMBL/GenBank/DDBJ databases">
        <authorList>
            <person name="Schikora-Tamarit M.A."/>
        </authorList>
    </citation>
    <scope>NUCLEOTIDE SEQUENCE</scope>
    <source>
        <strain evidence="1">CBS6341</strain>
    </source>
</reference>
<dbReference type="Proteomes" id="UP000769528">
    <property type="component" value="Unassembled WGS sequence"/>
</dbReference>
<name>A0A9P8THW1_9ASCO</name>
<sequence length="82" mass="9218">MNDSIKANDHNKKFMINEVNCKLRGNDCMILKPKDEVTIKVTTGSSNTGVISLDFTTLLLKIQRTTTKPLDNAKVTFNHHNT</sequence>
<dbReference type="EMBL" id="JAEUBF010000315">
    <property type="protein sequence ID" value="KAH3679414.1"/>
    <property type="molecule type" value="Genomic_DNA"/>
</dbReference>